<organism evidence="1">
    <name type="scientific">bioreactor metagenome</name>
    <dbReference type="NCBI Taxonomy" id="1076179"/>
    <lineage>
        <taxon>unclassified sequences</taxon>
        <taxon>metagenomes</taxon>
        <taxon>ecological metagenomes</taxon>
    </lineage>
</organism>
<proteinExistence type="predicted"/>
<gene>
    <name evidence="1" type="ORF">SDC9_195351</name>
</gene>
<dbReference type="AlphaFoldDB" id="A0A645I8S0"/>
<protein>
    <submittedName>
        <fullName evidence="1">Uncharacterized protein</fullName>
    </submittedName>
</protein>
<reference evidence="1" key="1">
    <citation type="submission" date="2019-08" db="EMBL/GenBank/DDBJ databases">
        <authorList>
            <person name="Kucharzyk K."/>
            <person name="Murdoch R.W."/>
            <person name="Higgins S."/>
            <person name="Loffler F."/>
        </authorList>
    </citation>
    <scope>NUCLEOTIDE SEQUENCE</scope>
</reference>
<dbReference type="EMBL" id="VSSQ01109470">
    <property type="protein sequence ID" value="MPN47747.1"/>
    <property type="molecule type" value="Genomic_DNA"/>
</dbReference>
<name>A0A645I8S0_9ZZZZ</name>
<accession>A0A645I8S0</accession>
<evidence type="ECO:0000313" key="1">
    <source>
        <dbReference type="EMBL" id="MPN47747.1"/>
    </source>
</evidence>
<sequence>MAIIVPYLLLPEQFLIIKFSIGNRKGNLIYGIIESLIKDNIFPGDDIQLDIILFFHRTFKD</sequence>
<comment type="caution">
    <text evidence="1">The sequence shown here is derived from an EMBL/GenBank/DDBJ whole genome shotgun (WGS) entry which is preliminary data.</text>
</comment>